<accession>A0A939DVH9</accession>
<evidence type="ECO:0000313" key="4">
    <source>
        <dbReference type="EMBL" id="MBN8204798.1"/>
    </source>
</evidence>
<dbReference type="RefSeq" id="WP_206822619.1">
    <property type="nucleotide sequence ID" value="NZ_JAEMWU010000001.1"/>
</dbReference>
<protein>
    <submittedName>
        <fullName evidence="4">Gfo/Idh/MocA family oxidoreductase</fullName>
    </submittedName>
</protein>
<dbReference type="EMBL" id="JAEMWU010000001">
    <property type="protein sequence ID" value="MBN8204798.1"/>
    <property type="molecule type" value="Genomic_DNA"/>
</dbReference>
<evidence type="ECO:0000259" key="3">
    <source>
        <dbReference type="Pfam" id="PF22725"/>
    </source>
</evidence>
<dbReference type="InterPro" id="IPR000683">
    <property type="entry name" value="Gfo/Idh/MocA-like_OxRdtase_N"/>
</dbReference>
<dbReference type="SUPFAM" id="SSF51735">
    <property type="entry name" value="NAD(P)-binding Rossmann-fold domains"/>
    <property type="match status" value="1"/>
</dbReference>
<dbReference type="PANTHER" id="PTHR43377">
    <property type="entry name" value="BILIVERDIN REDUCTASE A"/>
    <property type="match status" value="1"/>
</dbReference>
<evidence type="ECO:0000313" key="5">
    <source>
        <dbReference type="Proteomes" id="UP000664385"/>
    </source>
</evidence>
<dbReference type="InterPro" id="IPR036291">
    <property type="entry name" value="NAD(P)-bd_dom_sf"/>
</dbReference>
<name>A0A939DVH9_9MICO</name>
<keyword evidence="1" id="KW-0520">NAD</keyword>
<feature type="domain" description="GFO/IDH/MocA-like oxidoreductase" evidence="3">
    <location>
        <begin position="129"/>
        <end position="246"/>
    </location>
</feature>
<reference evidence="4" key="1">
    <citation type="submission" date="2020-12" db="EMBL/GenBank/DDBJ databases">
        <title>PHA producing bacteria isolated from mangrove.</title>
        <authorList>
            <person name="Zheng W."/>
            <person name="Yu S."/>
            <person name="Huang Y."/>
        </authorList>
    </citation>
    <scope>NUCLEOTIDE SEQUENCE</scope>
    <source>
        <strain evidence="4">GN8-5</strain>
    </source>
</reference>
<feature type="domain" description="Gfo/Idh/MocA-like oxidoreductase N-terminal" evidence="2">
    <location>
        <begin position="7"/>
        <end position="118"/>
    </location>
</feature>
<evidence type="ECO:0000259" key="2">
    <source>
        <dbReference type="Pfam" id="PF01408"/>
    </source>
</evidence>
<organism evidence="4 5">
    <name type="scientific">Microbacterium esteraromaticum</name>
    <dbReference type="NCBI Taxonomy" id="57043"/>
    <lineage>
        <taxon>Bacteria</taxon>
        <taxon>Bacillati</taxon>
        <taxon>Actinomycetota</taxon>
        <taxon>Actinomycetes</taxon>
        <taxon>Micrococcales</taxon>
        <taxon>Microbacteriaceae</taxon>
        <taxon>Microbacterium</taxon>
    </lineage>
</organism>
<sequence>MADKDTVRVGIVGAGAIAPSHIEAWQALGAEVSILHRTGARQLGERYGIRVIDDLDDLIAAVGIVDIISPTSTHLDIARRAFAAGRHVVCEKPLAVTEADAVALAAAASDAGMRLFPAHVVRYFSGYHALKQRIEAIGPLVELTLRRTGVAPDAAWFFSEDAGGGLIRDLMIHDLDQALWLAGPVIEVTATQDPPAVDGRIQPPVSAHVTLTHANGAISHVRGDWVGPDSTFRSVAEVIGTDGTLRVDTADATAFSAGEIDAAEAAAPASDPYREQLADFVDAIRTGREARVTSADGIAAVRLVDAAYESLRTGRTVRLPH</sequence>
<gene>
    <name evidence="4" type="ORF">JF543_02360</name>
</gene>
<dbReference type="SUPFAM" id="SSF55347">
    <property type="entry name" value="Glyceraldehyde-3-phosphate dehydrogenase-like, C-terminal domain"/>
    <property type="match status" value="1"/>
</dbReference>
<dbReference type="AlphaFoldDB" id="A0A939DVH9"/>
<dbReference type="Pfam" id="PF01408">
    <property type="entry name" value="GFO_IDH_MocA"/>
    <property type="match status" value="1"/>
</dbReference>
<comment type="caution">
    <text evidence="4">The sequence shown here is derived from an EMBL/GenBank/DDBJ whole genome shotgun (WGS) entry which is preliminary data.</text>
</comment>
<dbReference type="InterPro" id="IPR055170">
    <property type="entry name" value="GFO_IDH_MocA-like_dom"/>
</dbReference>
<dbReference type="PANTHER" id="PTHR43377:SF1">
    <property type="entry name" value="BILIVERDIN REDUCTASE A"/>
    <property type="match status" value="1"/>
</dbReference>
<dbReference type="InterPro" id="IPR051450">
    <property type="entry name" value="Gfo/Idh/MocA_Oxidoreductases"/>
</dbReference>
<dbReference type="GO" id="GO:0000166">
    <property type="term" value="F:nucleotide binding"/>
    <property type="evidence" value="ECO:0007669"/>
    <property type="project" value="InterPro"/>
</dbReference>
<dbReference type="Gene3D" id="3.40.50.720">
    <property type="entry name" value="NAD(P)-binding Rossmann-like Domain"/>
    <property type="match status" value="1"/>
</dbReference>
<dbReference type="Proteomes" id="UP000664385">
    <property type="component" value="Unassembled WGS sequence"/>
</dbReference>
<evidence type="ECO:0000256" key="1">
    <source>
        <dbReference type="ARBA" id="ARBA00023027"/>
    </source>
</evidence>
<dbReference type="Gene3D" id="3.30.360.10">
    <property type="entry name" value="Dihydrodipicolinate Reductase, domain 2"/>
    <property type="match status" value="1"/>
</dbReference>
<dbReference type="Pfam" id="PF22725">
    <property type="entry name" value="GFO_IDH_MocA_C3"/>
    <property type="match status" value="1"/>
</dbReference>
<proteinExistence type="predicted"/>